<dbReference type="Gene3D" id="1.20.1280.50">
    <property type="match status" value="1"/>
</dbReference>
<dbReference type="InterPro" id="IPR050232">
    <property type="entry name" value="FBL13/AtMIF1-like"/>
</dbReference>
<evidence type="ECO:0008006" key="6">
    <source>
        <dbReference type="Google" id="ProtNLM"/>
    </source>
</evidence>
<evidence type="ECO:0000313" key="4">
    <source>
        <dbReference type="EMBL" id="CAA7047972.1"/>
    </source>
</evidence>
<dbReference type="Gene3D" id="3.80.10.10">
    <property type="entry name" value="Ribonuclease Inhibitor"/>
    <property type="match status" value="1"/>
</dbReference>
<protein>
    <recommendedName>
        <fullName evidence="6">FBD domain-containing protein</fullName>
    </recommendedName>
</protein>
<dbReference type="CDD" id="cd22160">
    <property type="entry name" value="F-box_AtFBL13-like"/>
    <property type="match status" value="1"/>
</dbReference>
<dbReference type="InterPro" id="IPR055411">
    <property type="entry name" value="LRR_FXL15/At3g58940/PEG3-like"/>
</dbReference>
<evidence type="ECO:0000259" key="3">
    <source>
        <dbReference type="Pfam" id="PF24758"/>
    </source>
</evidence>
<evidence type="ECO:0000259" key="1">
    <source>
        <dbReference type="Pfam" id="PF00646"/>
    </source>
</evidence>
<accession>A0A6D2KF51</accession>
<dbReference type="SUPFAM" id="SSF81383">
    <property type="entry name" value="F-box domain"/>
    <property type="match status" value="1"/>
</dbReference>
<dbReference type="InterPro" id="IPR006566">
    <property type="entry name" value="FBD"/>
</dbReference>
<dbReference type="InterPro" id="IPR001810">
    <property type="entry name" value="F-box_dom"/>
</dbReference>
<proteinExistence type="predicted"/>
<dbReference type="InterPro" id="IPR036047">
    <property type="entry name" value="F-box-like_dom_sf"/>
</dbReference>
<dbReference type="PANTHER" id="PTHR31900:SF28">
    <property type="entry name" value="FBD DOMAIN-CONTAINING PROTEIN"/>
    <property type="match status" value="1"/>
</dbReference>
<evidence type="ECO:0000259" key="2">
    <source>
        <dbReference type="Pfam" id="PF08387"/>
    </source>
</evidence>
<sequence>MVRISELSDELLIKILSFLPTKSAVSTGILSKQWEFLWTWLPKLEFDDYFITDDPDSTLRFQEFINKKLPLHRAPVIESLVLRFCHCTLQPENIKLWVGIAVSRFVRELSIGYFCSGSDVPLPSSLYTSDSLTTMKLEGSKIVLDVPPAVCLPSLKTLKLGRVTYSNEDSLGLLLSQCLVLEDLCVVRDRHEDNLIEVVVNVPSLQRLTLEVYQRSSGGYVIVTPSLKYFKFVDFSETFSCLIEHIPKLEEADIRVCQEFETLLKSIASVRLLSVLALCNNPEESVYSVSTIFNQLEHLKFGIYSDDWSKLLIWLLGNSPKLRVLNISIDHDPELDVYEPVTWSSVPECLLKTLETFEFKDYMATQEERDFLSFFFKHACCLTSTSIFHNVCDM</sequence>
<evidence type="ECO:0000313" key="5">
    <source>
        <dbReference type="Proteomes" id="UP000467841"/>
    </source>
</evidence>
<dbReference type="Pfam" id="PF08387">
    <property type="entry name" value="FBD"/>
    <property type="match status" value="1"/>
</dbReference>
<dbReference type="EMBL" id="CACVBM020001385">
    <property type="protein sequence ID" value="CAA7047972.1"/>
    <property type="molecule type" value="Genomic_DNA"/>
</dbReference>
<dbReference type="OrthoDB" id="1098139at2759"/>
<feature type="domain" description="F-box/LRR-repeat protein 15/At3g58940/PEG3-like LRR" evidence="3">
    <location>
        <begin position="96"/>
        <end position="212"/>
    </location>
</feature>
<dbReference type="Proteomes" id="UP000467841">
    <property type="component" value="Unassembled WGS sequence"/>
</dbReference>
<gene>
    <name evidence="4" type="ORF">MERR_LOCUS35207</name>
</gene>
<feature type="domain" description="FBD" evidence="2">
    <location>
        <begin position="344"/>
        <end position="386"/>
    </location>
</feature>
<name>A0A6D2KF51_9BRAS</name>
<dbReference type="Pfam" id="PF00646">
    <property type="entry name" value="F-box"/>
    <property type="match status" value="1"/>
</dbReference>
<dbReference type="InterPro" id="IPR053781">
    <property type="entry name" value="F-box_AtFBL13-like"/>
</dbReference>
<dbReference type="AlphaFoldDB" id="A0A6D2KF51"/>
<dbReference type="SUPFAM" id="SSF52047">
    <property type="entry name" value="RNI-like"/>
    <property type="match status" value="1"/>
</dbReference>
<keyword evidence="5" id="KW-1185">Reference proteome</keyword>
<dbReference type="PANTHER" id="PTHR31900">
    <property type="entry name" value="F-BOX/RNI SUPERFAMILY PROTEIN-RELATED"/>
    <property type="match status" value="1"/>
</dbReference>
<feature type="domain" description="F-box" evidence="1">
    <location>
        <begin position="4"/>
        <end position="43"/>
    </location>
</feature>
<reference evidence="4" key="1">
    <citation type="submission" date="2020-01" db="EMBL/GenBank/DDBJ databases">
        <authorList>
            <person name="Mishra B."/>
        </authorList>
    </citation>
    <scope>NUCLEOTIDE SEQUENCE [LARGE SCALE GENOMIC DNA]</scope>
</reference>
<dbReference type="Pfam" id="PF24758">
    <property type="entry name" value="LRR_At5g56370"/>
    <property type="match status" value="1"/>
</dbReference>
<comment type="caution">
    <text evidence="4">The sequence shown here is derived from an EMBL/GenBank/DDBJ whole genome shotgun (WGS) entry which is preliminary data.</text>
</comment>
<dbReference type="InterPro" id="IPR032675">
    <property type="entry name" value="LRR_dom_sf"/>
</dbReference>
<organism evidence="4 5">
    <name type="scientific">Microthlaspi erraticum</name>
    <dbReference type="NCBI Taxonomy" id="1685480"/>
    <lineage>
        <taxon>Eukaryota</taxon>
        <taxon>Viridiplantae</taxon>
        <taxon>Streptophyta</taxon>
        <taxon>Embryophyta</taxon>
        <taxon>Tracheophyta</taxon>
        <taxon>Spermatophyta</taxon>
        <taxon>Magnoliopsida</taxon>
        <taxon>eudicotyledons</taxon>
        <taxon>Gunneridae</taxon>
        <taxon>Pentapetalae</taxon>
        <taxon>rosids</taxon>
        <taxon>malvids</taxon>
        <taxon>Brassicales</taxon>
        <taxon>Brassicaceae</taxon>
        <taxon>Coluteocarpeae</taxon>
        <taxon>Microthlaspi</taxon>
    </lineage>
</organism>